<reference evidence="2 3" key="1">
    <citation type="submission" date="2018-11" db="EMBL/GenBank/DDBJ databases">
        <authorList>
            <person name="Kleinhagauer T."/>
            <person name="Glaeser S.P."/>
            <person name="Spergser J."/>
            <person name="Ruckert C."/>
            <person name="Kaempfer P."/>
            <person name="Busse H.-J."/>
        </authorList>
    </citation>
    <scope>NUCLEOTIDE SEQUENCE [LARGE SCALE GENOMIC DNA]</scope>
    <source>
        <strain evidence="2 3">W8</strain>
    </source>
</reference>
<feature type="transmembrane region" description="Helical" evidence="1">
    <location>
        <begin position="137"/>
        <end position="158"/>
    </location>
</feature>
<keyword evidence="1" id="KW-0812">Transmembrane</keyword>
<organism evidence="2 3">
    <name type="scientific">Corynebacterium gerontici</name>
    <dbReference type="NCBI Taxonomy" id="2079234"/>
    <lineage>
        <taxon>Bacteria</taxon>
        <taxon>Bacillati</taxon>
        <taxon>Actinomycetota</taxon>
        <taxon>Actinomycetes</taxon>
        <taxon>Mycobacteriales</taxon>
        <taxon>Corynebacteriaceae</taxon>
        <taxon>Corynebacterium</taxon>
    </lineage>
</organism>
<evidence type="ECO:0000313" key="3">
    <source>
        <dbReference type="Proteomes" id="UP000271587"/>
    </source>
</evidence>
<sequence length="172" mass="18966">MKQRSWIHPMLGALAGWSALILLAFIVLGLLWTPLRPSLSGTLEQDYSIALDGAAQNIQFSSWISFIAISTIASLVFTWLVIKRFPLRVGVLVWLIATLFLAGVSMVSASDVLAQFFLRDTQPGEHLDYVPPLRLGAGALVGPWVASLVYFLFMFVRVEDDPAEELLMTSAN</sequence>
<evidence type="ECO:0000256" key="1">
    <source>
        <dbReference type="SAM" id="Phobius"/>
    </source>
</evidence>
<dbReference type="KEGG" id="cgk:CGERO_07175"/>
<keyword evidence="1" id="KW-1133">Transmembrane helix</keyword>
<dbReference type="RefSeq" id="WP_123934562.1">
    <property type="nucleotide sequence ID" value="NZ_CP033897.1"/>
</dbReference>
<protein>
    <recommendedName>
        <fullName evidence="4">DUF2567 domain-containing protein</fullName>
    </recommendedName>
</protein>
<feature type="transmembrane region" description="Helical" evidence="1">
    <location>
        <begin position="60"/>
        <end position="82"/>
    </location>
</feature>
<feature type="transmembrane region" description="Helical" evidence="1">
    <location>
        <begin position="12"/>
        <end position="32"/>
    </location>
</feature>
<keyword evidence="3" id="KW-1185">Reference proteome</keyword>
<gene>
    <name evidence="2" type="ORF">CGERO_07175</name>
</gene>
<dbReference type="OrthoDB" id="4406526at2"/>
<proteinExistence type="predicted"/>
<dbReference type="EMBL" id="CP033897">
    <property type="protein sequence ID" value="AZA11735.1"/>
    <property type="molecule type" value="Genomic_DNA"/>
</dbReference>
<feature type="transmembrane region" description="Helical" evidence="1">
    <location>
        <begin position="89"/>
        <end position="117"/>
    </location>
</feature>
<evidence type="ECO:0000313" key="2">
    <source>
        <dbReference type="EMBL" id="AZA11735.1"/>
    </source>
</evidence>
<dbReference type="Proteomes" id="UP000271587">
    <property type="component" value="Chromosome"/>
</dbReference>
<name>A0A3G6J129_9CORY</name>
<evidence type="ECO:0008006" key="4">
    <source>
        <dbReference type="Google" id="ProtNLM"/>
    </source>
</evidence>
<dbReference type="AlphaFoldDB" id="A0A3G6J129"/>
<keyword evidence="1" id="KW-0472">Membrane</keyword>
<accession>A0A3G6J129</accession>